<keyword evidence="1" id="KW-0479">Metal-binding</keyword>
<evidence type="ECO:0000259" key="6">
    <source>
        <dbReference type="PROSITE" id="PS50950"/>
    </source>
</evidence>
<evidence type="ECO:0000256" key="3">
    <source>
        <dbReference type="ARBA" id="ARBA00022833"/>
    </source>
</evidence>
<organism evidence="7 8">
    <name type="scientific">Trichogramma kaykai</name>
    <dbReference type="NCBI Taxonomy" id="54128"/>
    <lineage>
        <taxon>Eukaryota</taxon>
        <taxon>Metazoa</taxon>
        <taxon>Ecdysozoa</taxon>
        <taxon>Arthropoda</taxon>
        <taxon>Hexapoda</taxon>
        <taxon>Insecta</taxon>
        <taxon>Pterygota</taxon>
        <taxon>Neoptera</taxon>
        <taxon>Endopterygota</taxon>
        <taxon>Hymenoptera</taxon>
        <taxon>Apocrita</taxon>
        <taxon>Proctotrupomorpha</taxon>
        <taxon>Chalcidoidea</taxon>
        <taxon>Trichogrammatidae</taxon>
        <taxon>Trichogramma</taxon>
    </lineage>
</organism>
<dbReference type="Proteomes" id="UP001627154">
    <property type="component" value="Unassembled WGS sequence"/>
</dbReference>
<keyword evidence="8" id="KW-1185">Reference proteome</keyword>
<gene>
    <name evidence="7" type="ORF">TKK_013273</name>
</gene>
<feature type="domain" description="THAP-type" evidence="6">
    <location>
        <begin position="1"/>
        <end position="78"/>
    </location>
</feature>
<name>A0ABD2WFW7_9HYME</name>
<dbReference type="InterPro" id="IPR027805">
    <property type="entry name" value="Transposase_HTH_dom"/>
</dbReference>
<reference evidence="7 8" key="1">
    <citation type="journal article" date="2024" name="bioRxiv">
        <title>A reference genome for Trichogramma kaykai: A tiny desert-dwelling parasitoid wasp with competing sex-ratio distorters.</title>
        <authorList>
            <person name="Culotta J."/>
            <person name="Lindsey A.R."/>
        </authorList>
    </citation>
    <scope>NUCLEOTIDE SEQUENCE [LARGE SCALE GENOMIC DNA]</scope>
    <source>
        <strain evidence="7 8">KSX58</strain>
    </source>
</reference>
<accession>A0ABD2WFW7</accession>
<dbReference type="SMART" id="SM00980">
    <property type="entry name" value="THAP"/>
    <property type="match status" value="1"/>
</dbReference>
<dbReference type="PROSITE" id="PS50950">
    <property type="entry name" value="ZF_THAP"/>
    <property type="match status" value="1"/>
</dbReference>
<dbReference type="SUPFAM" id="SSF57716">
    <property type="entry name" value="Glucocorticoid receptor-like (DNA-binding domain)"/>
    <property type="match status" value="1"/>
</dbReference>
<keyword evidence="2 5" id="KW-0863">Zinc-finger</keyword>
<dbReference type="InterPro" id="IPR006612">
    <property type="entry name" value="THAP_Znf"/>
</dbReference>
<evidence type="ECO:0000256" key="2">
    <source>
        <dbReference type="ARBA" id="ARBA00022771"/>
    </source>
</evidence>
<evidence type="ECO:0000256" key="5">
    <source>
        <dbReference type="PROSITE-ProRule" id="PRU00309"/>
    </source>
</evidence>
<evidence type="ECO:0000313" key="8">
    <source>
        <dbReference type="Proteomes" id="UP001627154"/>
    </source>
</evidence>
<proteinExistence type="predicted"/>
<protein>
    <recommendedName>
        <fullName evidence="6">THAP-type domain-containing protein</fullName>
    </recommendedName>
</protein>
<dbReference type="Pfam" id="PF05485">
    <property type="entry name" value="THAP"/>
    <property type="match status" value="1"/>
</dbReference>
<dbReference type="SMART" id="SM00692">
    <property type="entry name" value="DM3"/>
    <property type="match status" value="1"/>
</dbReference>
<dbReference type="EMBL" id="JBJJXI010000107">
    <property type="protein sequence ID" value="KAL3391936.1"/>
    <property type="molecule type" value="Genomic_DNA"/>
</dbReference>
<dbReference type="Pfam" id="PF13613">
    <property type="entry name" value="HTH_Tnp_4"/>
    <property type="match status" value="1"/>
</dbReference>
<dbReference type="AlphaFoldDB" id="A0ABD2WFW7"/>
<keyword evidence="3" id="KW-0862">Zinc</keyword>
<comment type="caution">
    <text evidence="7">The sequence shown here is derived from an EMBL/GenBank/DDBJ whole genome shotgun (WGS) entry which is preliminary data.</text>
</comment>
<dbReference type="GO" id="GO:0008270">
    <property type="term" value="F:zinc ion binding"/>
    <property type="evidence" value="ECO:0007669"/>
    <property type="project" value="UniProtKB-KW"/>
</dbReference>
<evidence type="ECO:0000256" key="4">
    <source>
        <dbReference type="ARBA" id="ARBA00023125"/>
    </source>
</evidence>
<evidence type="ECO:0000256" key="1">
    <source>
        <dbReference type="ARBA" id="ARBA00022723"/>
    </source>
</evidence>
<dbReference type="GO" id="GO:0003677">
    <property type="term" value="F:DNA binding"/>
    <property type="evidence" value="ECO:0007669"/>
    <property type="project" value="UniProtKB-UniRule"/>
</dbReference>
<sequence length="413" mass="47913">MKCCVKGCKNLVRFQFPRDQEYQRRWLEAIRRPNYVPRRKNGLCLDHFEPEFIVTESHYKGIKLERLRLKKDAVPTLFDWDPQQSDKIVNSRCSCSSGGAGKVNKQPNDKSRKITKNTPVILCRSFLQKVGSDRCERVLSLDERVILEKLDVGASSDLPISAVRTNDCSSAKVEFIFGQEIDNYDDAYAQQVELYEEIVSNGKKSYNDCLVVHDEMKIVDHQDHNYCTKPKILDQSTQTSSRGRYRIEDMLKDPRGLFQFTGLENPLKFTNVFSSLSSKAHDLQSRDQDVGDLSLKDQLFLTLWKLRKYPSDCELSRHFGVSEKAVDNIFQTWIPFMASQWSKTDIWPSEQLSQIIKKDTKITNSNIKLQQLINKMKYYRILSKKVKRHISQIKEITGICATLCVFNNHKLFS</sequence>
<keyword evidence="4 5" id="KW-0238">DNA-binding</keyword>
<dbReference type="PANTHER" id="PTHR23080">
    <property type="entry name" value="THAP DOMAIN PROTEIN"/>
    <property type="match status" value="1"/>
</dbReference>
<evidence type="ECO:0000313" key="7">
    <source>
        <dbReference type="EMBL" id="KAL3391936.1"/>
    </source>
</evidence>